<dbReference type="GO" id="GO:0016787">
    <property type="term" value="F:hydrolase activity"/>
    <property type="evidence" value="ECO:0007669"/>
    <property type="project" value="UniProtKB-KW"/>
</dbReference>
<dbReference type="Proteomes" id="UP000092154">
    <property type="component" value="Unassembled WGS sequence"/>
</dbReference>
<proteinExistence type="inferred from homology"/>
<dbReference type="InterPro" id="IPR001650">
    <property type="entry name" value="Helicase_C-like"/>
</dbReference>
<dbReference type="GO" id="GO:0005737">
    <property type="term" value="C:cytoplasm"/>
    <property type="evidence" value="ECO:0007669"/>
    <property type="project" value="TreeGrafter"/>
</dbReference>
<keyword evidence="2" id="KW-0547">Nucleotide-binding</keyword>
<protein>
    <recommendedName>
        <fullName evidence="5">DNA 3'-5' helicase</fullName>
        <ecNumber evidence="5">5.6.2.4</ecNumber>
    </recommendedName>
</protein>
<dbReference type="GO" id="GO:0005524">
    <property type="term" value="F:ATP binding"/>
    <property type="evidence" value="ECO:0007669"/>
    <property type="project" value="UniProtKB-KW"/>
</dbReference>
<comment type="similarity">
    <text evidence="1">Belongs to the helicase family. RecQ subfamily.</text>
</comment>
<dbReference type="EC" id="5.6.2.4" evidence="5"/>
<comment type="catalytic activity">
    <reaction evidence="4">
        <text>Couples ATP hydrolysis with the unwinding of duplex DNA by translocating in the 3'-5' direction.</text>
        <dbReference type="EC" id="5.6.2.4"/>
    </reaction>
</comment>
<feature type="domain" description="Helicase C-terminal" evidence="6">
    <location>
        <begin position="65"/>
        <end position="239"/>
    </location>
</feature>
<evidence type="ECO:0000313" key="7">
    <source>
        <dbReference type="EMBL" id="OAX38544.1"/>
    </source>
</evidence>
<dbReference type="PANTHER" id="PTHR13710:SF154">
    <property type="entry name" value="RECQ HELICASE, PUTATIVE (AFU_ORTHOLOGUE AFUA_6G14720)-RELATED"/>
    <property type="match status" value="1"/>
</dbReference>
<dbReference type="InParanoid" id="A0A1B7N127"/>
<keyword evidence="7" id="KW-0378">Hydrolase</keyword>
<keyword evidence="3" id="KW-0067">ATP-binding</keyword>
<dbReference type="OrthoDB" id="10261556at2759"/>
<keyword evidence="8" id="KW-1185">Reference proteome</keyword>
<dbReference type="PROSITE" id="PS51194">
    <property type="entry name" value="HELICASE_CTER"/>
    <property type="match status" value="1"/>
</dbReference>
<evidence type="ECO:0000256" key="3">
    <source>
        <dbReference type="ARBA" id="ARBA00022840"/>
    </source>
</evidence>
<dbReference type="EMBL" id="KV448289">
    <property type="protein sequence ID" value="OAX38544.1"/>
    <property type="molecule type" value="Genomic_DNA"/>
</dbReference>
<dbReference type="GO" id="GO:0009378">
    <property type="term" value="F:four-way junction helicase activity"/>
    <property type="evidence" value="ECO:0007669"/>
    <property type="project" value="TreeGrafter"/>
</dbReference>
<dbReference type="GO" id="GO:0000724">
    <property type="term" value="P:double-strand break repair via homologous recombination"/>
    <property type="evidence" value="ECO:0007669"/>
    <property type="project" value="TreeGrafter"/>
</dbReference>
<evidence type="ECO:0000256" key="5">
    <source>
        <dbReference type="ARBA" id="ARBA00034808"/>
    </source>
</evidence>
<dbReference type="SUPFAM" id="SSF52540">
    <property type="entry name" value="P-loop containing nucleoside triphosphate hydrolases"/>
    <property type="match status" value="1"/>
</dbReference>
<evidence type="ECO:0000259" key="6">
    <source>
        <dbReference type="PROSITE" id="PS51194"/>
    </source>
</evidence>
<dbReference type="Gene3D" id="3.40.50.300">
    <property type="entry name" value="P-loop containing nucleotide triphosphate hydrolases"/>
    <property type="match status" value="2"/>
</dbReference>
<evidence type="ECO:0000256" key="2">
    <source>
        <dbReference type="ARBA" id="ARBA00022741"/>
    </source>
</evidence>
<evidence type="ECO:0000256" key="1">
    <source>
        <dbReference type="ARBA" id="ARBA00005446"/>
    </source>
</evidence>
<dbReference type="PANTHER" id="PTHR13710">
    <property type="entry name" value="DNA HELICASE RECQ FAMILY MEMBER"/>
    <property type="match status" value="1"/>
</dbReference>
<dbReference type="Pfam" id="PF00270">
    <property type="entry name" value="DEAD"/>
    <property type="match status" value="1"/>
</dbReference>
<name>A0A1B7N127_9AGAM</name>
<dbReference type="GO" id="GO:0043138">
    <property type="term" value="F:3'-5' DNA helicase activity"/>
    <property type="evidence" value="ECO:0007669"/>
    <property type="project" value="UniProtKB-EC"/>
</dbReference>
<dbReference type="InterPro" id="IPR011545">
    <property type="entry name" value="DEAD/DEAH_box_helicase_dom"/>
</dbReference>
<dbReference type="AlphaFoldDB" id="A0A1B7N127"/>
<dbReference type="GO" id="GO:0003676">
    <property type="term" value="F:nucleic acid binding"/>
    <property type="evidence" value="ECO:0007669"/>
    <property type="project" value="InterPro"/>
</dbReference>
<dbReference type="GO" id="GO:0005694">
    <property type="term" value="C:chromosome"/>
    <property type="evidence" value="ECO:0007669"/>
    <property type="project" value="TreeGrafter"/>
</dbReference>
<dbReference type="Pfam" id="PF00271">
    <property type="entry name" value="Helicase_C"/>
    <property type="match status" value="1"/>
</dbReference>
<dbReference type="SMART" id="SM00490">
    <property type="entry name" value="HELICc"/>
    <property type="match status" value="1"/>
</dbReference>
<reference evidence="7 8" key="1">
    <citation type="submission" date="2016-06" db="EMBL/GenBank/DDBJ databases">
        <title>Comparative genomics of the ectomycorrhizal sister species Rhizopogon vinicolor and Rhizopogon vesiculosus (Basidiomycota: Boletales) reveals a divergence of the mating type B locus.</title>
        <authorList>
            <consortium name="DOE Joint Genome Institute"/>
            <person name="Mujic A.B."/>
            <person name="Kuo A."/>
            <person name="Tritt A."/>
            <person name="Lipzen A."/>
            <person name="Chen C."/>
            <person name="Johnson J."/>
            <person name="Sharma A."/>
            <person name="Barry K."/>
            <person name="Grigoriev I.V."/>
            <person name="Spatafora J.W."/>
        </authorList>
    </citation>
    <scope>NUCLEOTIDE SEQUENCE [LARGE SCALE GENOMIC DNA]</scope>
    <source>
        <strain evidence="7 8">AM-OR11-026</strain>
    </source>
</reference>
<organism evidence="7 8">
    <name type="scientific">Rhizopogon vinicolor AM-OR11-026</name>
    <dbReference type="NCBI Taxonomy" id="1314800"/>
    <lineage>
        <taxon>Eukaryota</taxon>
        <taxon>Fungi</taxon>
        <taxon>Dikarya</taxon>
        <taxon>Basidiomycota</taxon>
        <taxon>Agaricomycotina</taxon>
        <taxon>Agaricomycetes</taxon>
        <taxon>Agaricomycetidae</taxon>
        <taxon>Boletales</taxon>
        <taxon>Suillineae</taxon>
        <taxon>Rhizopogonaceae</taxon>
        <taxon>Rhizopogon</taxon>
    </lineage>
</organism>
<dbReference type="InterPro" id="IPR027417">
    <property type="entry name" value="P-loop_NTPase"/>
</dbReference>
<dbReference type="STRING" id="1314800.A0A1B7N127"/>
<evidence type="ECO:0000313" key="8">
    <source>
        <dbReference type="Proteomes" id="UP000092154"/>
    </source>
</evidence>
<accession>A0A1B7N127</accession>
<gene>
    <name evidence="7" type="ORF">K503DRAFT_856618</name>
</gene>
<evidence type="ECO:0000256" key="4">
    <source>
        <dbReference type="ARBA" id="ARBA00034617"/>
    </source>
</evidence>
<sequence length="526" mass="59232">MFMASQSGLRCGFCSSNVTPCLDALQSLPTDFTSALDTLQRQNIIDAFVRVDFLTKGTIRPKSLQPKCLISSLASRHVVVKAATGAGKTLAMMLPLFLSPNKMAITVTPLKLLQKDHSFFSSVSHPSPPTTTMSQEHNEMVFDDFQKPDGIVQGVIATSGASTGINVPDIRLVVQFGVTANLLEHEQRAGRGGRDRLRCLVLMIMEKWVYRTDNEIPKGKASAKERRTGSTMFNFINLSTCRRRFLAEYNDDTSPGASQLVNMTVHFSVINILINPRTSTIFSLAELYNQSSHSQKLRQVRVWMGKAQSKKSRKKYRPTKQRSHLEELLKLWRKSTIANDPTPQGWPAKWVLSDQQITKLAREEDTSFKSASDIITFLQENKEWASSHGSGVYGVIDAYNKVLPKKTKRGPRKPPPSGAVTERALDCDLGSEDDEPEQQIHIQSPHHCLWGDFFRRHAKNRFGVLHFGINLTSDKGYSMRPHYTVKVDASLLIDLQCIEKMRKCRASEEAFSPHHHGRLLRDRVQK</sequence>